<name>A0A192T3F0_9HYPH</name>
<protein>
    <submittedName>
        <fullName evidence="3">Uncharacterized protein</fullName>
    </submittedName>
</protein>
<dbReference type="EMBL" id="CP013568">
    <property type="protein sequence ID" value="ANL82972.1"/>
    <property type="molecule type" value="Genomic_DNA"/>
</dbReference>
<dbReference type="STRING" id="396.AMC85_CH00137"/>
<keyword evidence="1" id="KW-0732">Signal</keyword>
<dbReference type="EMBL" id="CP064931">
    <property type="protein sequence ID" value="QPK08484.1"/>
    <property type="molecule type" value="Genomic_DNA"/>
</dbReference>
<feature type="chain" id="PRO_5044554011" evidence="1">
    <location>
        <begin position="38"/>
        <end position="119"/>
    </location>
</feature>
<proteinExistence type="predicted"/>
<accession>A0A192T3F0</accession>
<dbReference type="Proteomes" id="UP000078551">
    <property type="component" value="Chromosome"/>
</dbReference>
<organism evidence="3 5">
    <name type="scientific">Rhizobium phaseoli</name>
    <dbReference type="NCBI Taxonomy" id="396"/>
    <lineage>
        <taxon>Bacteria</taxon>
        <taxon>Pseudomonadati</taxon>
        <taxon>Pseudomonadota</taxon>
        <taxon>Alphaproteobacteria</taxon>
        <taxon>Hyphomicrobiales</taxon>
        <taxon>Rhizobiaceae</taxon>
        <taxon>Rhizobium/Agrobacterium group</taxon>
        <taxon>Rhizobium</taxon>
    </lineage>
</organism>
<evidence type="ECO:0000313" key="3">
    <source>
        <dbReference type="EMBL" id="QPK08484.1"/>
    </source>
</evidence>
<feature type="signal peptide" evidence="1">
    <location>
        <begin position="1"/>
        <end position="37"/>
    </location>
</feature>
<dbReference type="Proteomes" id="UP000540266">
    <property type="component" value="Chromosome"/>
</dbReference>
<evidence type="ECO:0000313" key="4">
    <source>
        <dbReference type="Proteomes" id="UP000078551"/>
    </source>
</evidence>
<dbReference type="AlphaFoldDB" id="A0A192T3F0"/>
<sequence length="119" mass="12388">MTYASHRKSIGLTKRVFAGLVGAGALAAVLQPAVAFAQDDPFSQFPLVIHCKSNETFHAFYISRVSRDGVATYVASDRIAGTITLDGKAKAVGGAGGGSCVGKTLAELRASQQAYDLKP</sequence>
<evidence type="ECO:0000313" key="2">
    <source>
        <dbReference type="EMBL" id="ANL82972.1"/>
    </source>
</evidence>
<reference evidence="2 4" key="1">
    <citation type="submission" date="2015-11" db="EMBL/GenBank/DDBJ databases">
        <title>The limits of bacterial species coexistence and the symbiotic plasmid transference in sympatric Rhizobium populations.</title>
        <authorList>
            <person name="Perez-Carrascal O.M."/>
            <person name="VanInsberghe D."/>
            <person name="Juarez S."/>
            <person name="Polz M.F."/>
            <person name="Vinuesa P."/>
            <person name="Gonzalez V."/>
        </authorList>
    </citation>
    <scope>NUCLEOTIDE SEQUENCE [LARGE SCALE GENOMIC DNA]</scope>
    <source>
        <strain evidence="2 4">N771</strain>
    </source>
</reference>
<gene>
    <name evidence="2" type="ORF">AMC81_CH00137</name>
    <name evidence="3" type="ORF">HER27_018880</name>
</gene>
<dbReference type="RefSeq" id="WP_010024431.1">
    <property type="nucleotide sequence ID" value="NZ_CP013532.1"/>
</dbReference>
<reference evidence="3 5" key="2">
    <citation type="submission" date="2020-11" db="EMBL/GenBank/DDBJ databases">
        <title>Indigenous Rhizobia Nodulating Common beans in Western Kenya.</title>
        <authorList>
            <person name="Wekesa C.S."/>
            <person name="Oelmueller R."/>
            <person name="Furch A.C."/>
        </authorList>
    </citation>
    <scope>NUCLEOTIDE SEQUENCE [LARGE SCALE GENOMIC DNA]</scope>
    <source>
        <strain evidence="5">BS3</strain>
        <strain evidence="3">S3</strain>
    </source>
</reference>
<keyword evidence="4" id="KW-1185">Reference proteome</keyword>
<evidence type="ECO:0000256" key="1">
    <source>
        <dbReference type="SAM" id="SignalP"/>
    </source>
</evidence>
<evidence type="ECO:0000313" key="5">
    <source>
        <dbReference type="Proteomes" id="UP000540266"/>
    </source>
</evidence>
<dbReference type="GeneID" id="45955515"/>